<sequence>MDRQSQVLFIYLRQYHLSRLRKSLLRLPACLPSASPHVLRITASTCSLPITPLTMPYHRIDPCKPISAPLTPVLLVVMFEALQMPLQIALRVADLCAGGVWAADAPFLT</sequence>
<proteinExistence type="predicted"/>
<dbReference type="AlphaFoldDB" id="A0A165NHU3"/>
<reference evidence="1 2" key="1">
    <citation type="journal article" date="2016" name="Mol. Biol. Evol.">
        <title>Comparative Genomics of Early-Diverging Mushroom-Forming Fungi Provides Insights into the Origins of Lignocellulose Decay Capabilities.</title>
        <authorList>
            <person name="Nagy L.G."/>
            <person name="Riley R."/>
            <person name="Tritt A."/>
            <person name="Adam C."/>
            <person name="Daum C."/>
            <person name="Floudas D."/>
            <person name="Sun H."/>
            <person name="Yadav J.S."/>
            <person name="Pangilinan J."/>
            <person name="Larsson K.H."/>
            <person name="Matsuura K."/>
            <person name="Barry K."/>
            <person name="Labutti K."/>
            <person name="Kuo R."/>
            <person name="Ohm R.A."/>
            <person name="Bhattacharya S.S."/>
            <person name="Shirouzu T."/>
            <person name="Yoshinaga Y."/>
            <person name="Martin F.M."/>
            <person name="Grigoriev I.V."/>
            <person name="Hibbett D.S."/>
        </authorList>
    </citation>
    <scope>NUCLEOTIDE SEQUENCE [LARGE SCALE GENOMIC DNA]</scope>
    <source>
        <strain evidence="1 2">HHB14362 ss-1</strain>
    </source>
</reference>
<organism evidence="1 2">
    <name type="scientific">Neolentinus lepideus HHB14362 ss-1</name>
    <dbReference type="NCBI Taxonomy" id="1314782"/>
    <lineage>
        <taxon>Eukaryota</taxon>
        <taxon>Fungi</taxon>
        <taxon>Dikarya</taxon>
        <taxon>Basidiomycota</taxon>
        <taxon>Agaricomycotina</taxon>
        <taxon>Agaricomycetes</taxon>
        <taxon>Gloeophyllales</taxon>
        <taxon>Gloeophyllaceae</taxon>
        <taxon>Neolentinus</taxon>
    </lineage>
</organism>
<evidence type="ECO:0000313" key="1">
    <source>
        <dbReference type="EMBL" id="KZT19663.1"/>
    </source>
</evidence>
<dbReference type="InParanoid" id="A0A165NHU3"/>
<gene>
    <name evidence="1" type="ORF">NEOLEDRAFT_938643</name>
</gene>
<dbReference type="Proteomes" id="UP000076761">
    <property type="component" value="Unassembled WGS sequence"/>
</dbReference>
<accession>A0A165NHU3</accession>
<evidence type="ECO:0000313" key="2">
    <source>
        <dbReference type="Proteomes" id="UP000076761"/>
    </source>
</evidence>
<dbReference type="EMBL" id="KV425636">
    <property type="protein sequence ID" value="KZT19663.1"/>
    <property type="molecule type" value="Genomic_DNA"/>
</dbReference>
<keyword evidence="2" id="KW-1185">Reference proteome</keyword>
<protein>
    <submittedName>
        <fullName evidence="1">Uncharacterized protein</fullName>
    </submittedName>
</protein>
<name>A0A165NHU3_9AGAM</name>